<sequence>MHENRSHPLLEQVPLTVSPFVSLPTATTLPYTYKSMPSTLPPSAAGITATSSTTSSDEPKPKYVVSSSGHAAHPDDIIASCRALQAHIAKLQADAEASLREFDERIKARDLAEKRRLAPGWLDSDVRVLEPERRTATPEVGGGGRGDLDMLDEPAMDVMDVGFLAGGGQGGHGRGGASEMAVPDEGEQLDRAFGGLALGK</sequence>
<feature type="compositionally biased region" description="Low complexity" evidence="1">
    <location>
        <begin position="44"/>
        <end position="56"/>
    </location>
</feature>
<evidence type="ECO:0000256" key="1">
    <source>
        <dbReference type="SAM" id="MobiDB-lite"/>
    </source>
</evidence>
<proteinExistence type="predicted"/>
<accession>A0AA38VM29</accession>
<protein>
    <submittedName>
        <fullName evidence="2">Uncharacterized protein</fullName>
    </submittedName>
</protein>
<feature type="region of interest" description="Disordered" evidence="1">
    <location>
        <begin position="44"/>
        <end position="70"/>
    </location>
</feature>
<gene>
    <name evidence="2" type="ORF">NKR19_g3458</name>
</gene>
<name>A0AA38VM29_9PEZI</name>
<dbReference type="EMBL" id="JANBVN010000039">
    <property type="protein sequence ID" value="KAJ9158291.1"/>
    <property type="molecule type" value="Genomic_DNA"/>
</dbReference>
<feature type="region of interest" description="Disordered" evidence="1">
    <location>
        <begin position="161"/>
        <end position="186"/>
    </location>
</feature>
<organism evidence="2 3">
    <name type="scientific">Coniochaeta hoffmannii</name>
    <dbReference type="NCBI Taxonomy" id="91930"/>
    <lineage>
        <taxon>Eukaryota</taxon>
        <taxon>Fungi</taxon>
        <taxon>Dikarya</taxon>
        <taxon>Ascomycota</taxon>
        <taxon>Pezizomycotina</taxon>
        <taxon>Sordariomycetes</taxon>
        <taxon>Sordariomycetidae</taxon>
        <taxon>Coniochaetales</taxon>
        <taxon>Coniochaetaceae</taxon>
        <taxon>Coniochaeta</taxon>
    </lineage>
</organism>
<keyword evidence="3" id="KW-1185">Reference proteome</keyword>
<comment type="caution">
    <text evidence="2">The sequence shown here is derived from an EMBL/GenBank/DDBJ whole genome shotgun (WGS) entry which is preliminary data.</text>
</comment>
<feature type="compositionally biased region" description="Gly residues" evidence="1">
    <location>
        <begin position="164"/>
        <end position="176"/>
    </location>
</feature>
<dbReference type="AlphaFoldDB" id="A0AA38VM29"/>
<evidence type="ECO:0000313" key="3">
    <source>
        <dbReference type="Proteomes" id="UP001174691"/>
    </source>
</evidence>
<evidence type="ECO:0000313" key="2">
    <source>
        <dbReference type="EMBL" id="KAJ9158291.1"/>
    </source>
</evidence>
<dbReference type="PANTHER" id="PTHR42089:SF1">
    <property type="entry name" value="YALI0F09427P"/>
    <property type="match status" value="1"/>
</dbReference>
<reference evidence="2" key="1">
    <citation type="submission" date="2022-07" db="EMBL/GenBank/DDBJ databases">
        <title>Fungi with potential for degradation of polypropylene.</title>
        <authorList>
            <person name="Gostincar C."/>
        </authorList>
    </citation>
    <scope>NUCLEOTIDE SEQUENCE</scope>
    <source>
        <strain evidence="2">EXF-13287</strain>
    </source>
</reference>
<dbReference type="Proteomes" id="UP001174691">
    <property type="component" value="Unassembled WGS sequence"/>
</dbReference>
<dbReference type="PANTHER" id="PTHR42089">
    <property type="entry name" value="YALI0F09427P"/>
    <property type="match status" value="1"/>
</dbReference>